<name>A0AAD5XUM5_9FUNG</name>
<comment type="caution">
    <text evidence="1">The sequence shown here is derived from an EMBL/GenBank/DDBJ whole genome shotgun (WGS) entry which is preliminary data.</text>
</comment>
<dbReference type="AlphaFoldDB" id="A0AAD5XUM5"/>
<evidence type="ECO:0000313" key="2">
    <source>
        <dbReference type="Proteomes" id="UP001211065"/>
    </source>
</evidence>
<gene>
    <name evidence="1" type="ORF">HK099_005911</name>
</gene>
<protein>
    <submittedName>
        <fullName evidence="1">Uncharacterized protein</fullName>
    </submittedName>
</protein>
<organism evidence="1 2">
    <name type="scientific">Clydaea vesicula</name>
    <dbReference type="NCBI Taxonomy" id="447962"/>
    <lineage>
        <taxon>Eukaryota</taxon>
        <taxon>Fungi</taxon>
        <taxon>Fungi incertae sedis</taxon>
        <taxon>Chytridiomycota</taxon>
        <taxon>Chytridiomycota incertae sedis</taxon>
        <taxon>Chytridiomycetes</taxon>
        <taxon>Lobulomycetales</taxon>
        <taxon>Lobulomycetaceae</taxon>
        <taxon>Clydaea</taxon>
    </lineage>
</organism>
<dbReference type="EMBL" id="JADGJW010000483">
    <property type="protein sequence ID" value="KAJ3216342.1"/>
    <property type="molecule type" value="Genomic_DNA"/>
</dbReference>
<reference evidence="1" key="1">
    <citation type="submission" date="2020-05" db="EMBL/GenBank/DDBJ databases">
        <title>Phylogenomic resolution of chytrid fungi.</title>
        <authorList>
            <person name="Stajich J.E."/>
            <person name="Amses K."/>
            <person name="Simmons R."/>
            <person name="Seto K."/>
            <person name="Myers J."/>
            <person name="Bonds A."/>
            <person name="Quandt C.A."/>
            <person name="Barry K."/>
            <person name="Liu P."/>
            <person name="Grigoriev I."/>
            <person name="Longcore J.E."/>
            <person name="James T.Y."/>
        </authorList>
    </citation>
    <scope>NUCLEOTIDE SEQUENCE</scope>
    <source>
        <strain evidence="1">JEL0476</strain>
    </source>
</reference>
<dbReference type="Proteomes" id="UP001211065">
    <property type="component" value="Unassembled WGS sequence"/>
</dbReference>
<sequence>MTTPNFPSEYIFDYLYSTSTNFMEVNLLIDDILRRAKRYYISCKYCKNIARFEDQTCSIHSKTYQNENIKRCGRPTLSGRPCQRKIAIDKISCFQHIKPQERNDGKPSQNSFPPPRSMVMLKKLQEKIDRGRPNYDPNNEIKKEKKKIECTPMPVDVNRLRSLITEYYEKHLNT</sequence>
<accession>A0AAD5XUM5</accession>
<evidence type="ECO:0000313" key="1">
    <source>
        <dbReference type="EMBL" id="KAJ3216342.1"/>
    </source>
</evidence>
<proteinExistence type="predicted"/>
<keyword evidence="2" id="KW-1185">Reference proteome</keyword>